<name>A0A7R9HWU8_9NEOP</name>
<sequence>MAIEVHSPISQQSLSNNRPLGAAISAIGYESGGPGFEYSLVPWIFFPERELPKGIRGCEIGAWLFPSHSSDPPSSPGAVREEVGGWGGRGLPQVDHVPPASSRSHRAVGGCLNEVDCRLQDVLLRTEPLTAIFRSAKTRQWRPLHSMVCCGGSRGQTKQPRGELIICSERVRAGNLRCDNSAAVLSFITAHLDNSGTTPSLHLTLNKNLHSKDMQHLIHFHQSHRPRNNKYGGVEWDTIPFCPIPFRPTVKY</sequence>
<dbReference type="EMBL" id="OD564578">
    <property type="protein sequence ID" value="CAD7439026.1"/>
    <property type="molecule type" value="Genomic_DNA"/>
</dbReference>
<organism evidence="1">
    <name type="scientific">Timema bartmani</name>
    <dbReference type="NCBI Taxonomy" id="61472"/>
    <lineage>
        <taxon>Eukaryota</taxon>
        <taxon>Metazoa</taxon>
        <taxon>Ecdysozoa</taxon>
        <taxon>Arthropoda</taxon>
        <taxon>Hexapoda</taxon>
        <taxon>Insecta</taxon>
        <taxon>Pterygota</taxon>
        <taxon>Neoptera</taxon>
        <taxon>Polyneoptera</taxon>
        <taxon>Phasmatodea</taxon>
        <taxon>Timematodea</taxon>
        <taxon>Timematoidea</taxon>
        <taxon>Timematidae</taxon>
        <taxon>Timema</taxon>
    </lineage>
</organism>
<gene>
    <name evidence="1" type="ORF">TBIB3V08_LOCUS1606</name>
</gene>
<reference evidence="1" key="1">
    <citation type="submission" date="2020-11" db="EMBL/GenBank/DDBJ databases">
        <authorList>
            <person name="Tran Van P."/>
        </authorList>
    </citation>
    <scope>NUCLEOTIDE SEQUENCE</scope>
</reference>
<dbReference type="AlphaFoldDB" id="A0A7R9HWU8"/>
<proteinExistence type="predicted"/>
<protein>
    <submittedName>
        <fullName evidence="1">Uncharacterized protein</fullName>
    </submittedName>
</protein>
<accession>A0A7R9HWU8</accession>
<evidence type="ECO:0000313" key="1">
    <source>
        <dbReference type="EMBL" id="CAD7439026.1"/>
    </source>
</evidence>